<evidence type="ECO:0000256" key="2">
    <source>
        <dbReference type="SAM" id="Phobius"/>
    </source>
</evidence>
<feature type="transmembrane region" description="Helical" evidence="2">
    <location>
        <begin position="212"/>
        <end position="233"/>
    </location>
</feature>
<organism evidence="3 4">
    <name type="scientific">Tsukamurella strandjordii</name>
    <dbReference type="NCBI Taxonomy" id="147577"/>
    <lineage>
        <taxon>Bacteria</taxon>
        <taxon>Bacillati</taxon>
        <taxon>Actinomycetota</taxon>
        <taxon>Actinomycetes</taxon>
        <taxon>Mycobacteriales</taxon>
        <taxon>Tsukamurellaceae</taxon>
        <taxon>Tsukamurella</taxon>
    </lineage>
</organism>
<keyword evidence="4" id="KW-1185">Reference proteome</keyword>
<accession>A0AA90NIS4</accession>
<dbReference type="AlphaFoldDB" id="A0AA90NIS4"/>
<dbReference type="RefSeq" id="WP_305112322.1">
    <property type="nucleotide sequence ID" value="NZ_JAUTIX010000007.1"/>
</dbReference>
<keyword evidence="2" id="KW-0812">Transmembrane</keyword>
<keyword evidence="2" id="KW-1133">Transmembrane helix</keyword>
<feature type="transmembrane region" description="Helical" evidence="2">
    <location>
        <begin position="160"/>
        <end position="182"/>
    </location>
</feature>
<protein>
    <recommendedName>
        <fullName evidence="5">Asp23/Gls24 family envelope stress response protein</fullName>
    </recommendedName>
</protein>
<evidence type="ECO:0008006" key="5">
    <source>
        <dbReference type="Google" id="ProtNLM"/>
    </source>
</evidence>
<evidence type="ECO:0000313" key="3">
    <source>
        <dbReference type="EMBL" id="MDP0399778.1"/>
    </source>
</evidence>
<evidence type="ECO:0000256" key="1">
    <source>
        <dbReference type="SAM" id="MobiDB-lite"/>
    </source>
</evidence>
<feature type="region of interest" description="Disordered" evidence="1">
    <location>
        <begin position="1"/>
        <end position="24"/>
    </location>
</feature>
<comment type="caution">
    <text evidence="3">The sequence shown here is derived from an EMBL/GenBank/DDBJ whole genome shotgun (WGS) entry which is preliminary data.</text>
</comment>
<keyword evidence="2" id="KW-0472">Membrane</keyword>
<dbReference type="EMBL" id="JAUTIX010000007">
    <property type="protein sequence ID" value="MDP0399778.1"/>
    <property type="molecule type" value="Genomic_DNA"/>
</dbReference>
<sequence length="263" mass="28558">MTSEAVTPDAVTSDAAPQVEAADGADRACRGRTVIDDRVRQRLIEHAVLSVPGTVRHRGLPLRQLPSIRFADSERKDVQVQVAAEWPLDASRLVDSVRWAVDDELARSLGESPSSVHVHVARVSGESSAPRRALALHTATETEPEPHATLDARRNAPRRAAGSSIVAVPVLFAFLVLGVLALRDSLVSLGWVGGGRWIDAVPRIADDLRWAWWTWPAAIAAIVVGLVLVIAAVKPRKRSHTPISDELWLGRRAARARRKGARS</sequence>
<dbReference type="Proteomes" id="UP001178281">
    <property type="component" value="Unassembled WGS sequence"/>
</dbReference>
<gene>
    <name evidence="3" type="ORF">Q7X28_17795</name>
</gene>
<name>A0AA90NIS4_9ACTN</name>
<reference evidence="3" key="1">
    <citation type="submission" date="2023-08" db="EMBL/GenBank/DDBJ databases">
        <title>The draft genome of Tsukamurella strandjordii strain 050030.</title>
        <authorList>
            <person name="Zhao F."/>
            <person name="Feng Y."/>
            <person name="Zong Z."/>
        </authorList>
    </citation>
    <scope>NUCLEOTIDE SEQUENCE</scope>
    <source>
        <strain evidence="3">050030</strain>
    </source>
</reference>
<evidence type="ECO:0000313" key="4">
    <source>
        <dbReference type="Proteomes" id="UP001178281"/>
    </source>
</evidence>
<proteinExistence type="predicted"/>